<reference evidence="2 3" key="1">
    <citation type="journal article" date="2015" name="Stand. Genomic Sci.">
        <title>Genomic Encyclopedia of Bacterial and Archaeal Type Strains, Phase III: the genomes of soil and plant-associated and newly described type strains.</title>
        <authorList>
            <person name="Whitman W.B."/>
            <person name="Woyke T."/>
            <person name="Klenk H.P."/>
            <person name="Zhou Y."/>
            <person name="Lilburn T.G."/>
            <person name="Beck B.J."/>
            <person name="De Vos P."/>
            <person name="Vandamme P."/>
            <person name="Eisen J.A."/>
            <person name="Garrity G."/>
            <person name="Hugenholtz P."/>
            <person name="Kyrpides N.C."/>
        </authorList>
    </citation>
    <scope>NUCLEOTIDE SEQUENCE [LARGE SCALE GENOMIC DNA]</scope>
    <source>
        <strain evidence="2 3">CGMCC 1.10115</strain>
    </source>
</reference>
<dbReference type="OrthoDB" id="2068061at2"/>
<evidence type="ECO:0000313" key="3">
    <source>
        <dbReference type="Proteomes" id="UP000318667"/>
    </source>
</evidence>
<dbReference type="EMBL" id="VLKI01000016">
    <property type="protein sequence ID" value="TWH81998.1"/>
    <property type="molecule type" value="Genomic_DNA"/>
</dbReference>
<dbReference type="AlphaFoldDB" id="A0A562JFU2"/>
<dbReference type="RefSeq" id="WP_144544549.1">
    <property type="nucleotide sequence ID" value="NZ_CBCSDC010000016.1"/>
</dbReference>
<organism evidence="2 3">
    <name type="scientific">Cytobacillus oceanisediminis</name>
    <dbReference type="NCBI Taxonomy" id="665099"/>
    <lineage>
        <taxon>Bacteria</taxon>
        <taxon>Bacillati</taxon>
        <taxon>Bacillota</taxon>
        <taxon>Bacilli</taxon>
        <taxon>Bacillales</taxon>
        <taxon>Bacillaceae</taxon>
        <taxon>Cytobacillus</taxon>
    </lineage>
</organism>
<feature type="compositionally biased region" description="Gly residues" evidence="1">
    <location>
        <begin position="37"/>
        <end position="53"/>
    </location>
</feature>
<gene>
    <name evidence="2" type="ORF">IQ19_04197</name>
</gene>
<accession>A0A562JFU2</accession>
<proteinExistence type="predicted"/>
<dbReference type="Proteomes" id="UP000318667">
    <property type="component" value="Unassembled WGS sequence"/>
</dbReference>
<evidence type="ECO:0000313" key="2">
    <source>
        <dbReference type="EMBL" id="TWH81998.1"/>
    </source>
</evidence>
<sequence length="137" mass="15253">MDYTNYPFYPYMPDYVFDGRTFPGGGFGPPGPPPGGPGGGFGPPGPPGGGGQQDGPPAGPPPSFTPQMQQATAFAVDPGAIRGCLFRYTYVWLQNGNSFWFYPTYVGRTSVAGWRWRRWRWTYYGTDLRRIRSFQCF</sequence>
<evidence type="ECO:0008006" key="4">
    <source>
        <dbReference type="Google" id="ProtNLM"/>
    </source>
</evidence>
<keyword evidence="3" id="KW-1185">Reference proteome</keyword>
<evidence type="ECO:0000256" key="1">
    <source>
        <dbReference type="SAM" id="MobiDB-lite"/>
    </source>
</evidence>
<name>A0A562JFU2_9BACI</name>
<protein>
    <recommendedName>
        <fullName evidence="4">Transporter</fullName>
    </recommendedName>
</protein>
<comment type="caution">
    <text evidence="2">The sequence shown here is derived from an EMBL/GenBank/DDBJ whole genome shotgun (WGS) entry which is preliminary data.</text>
</comment>
<feature type="region of interest" description="Disordered" evidence="1">
    <location>
        <begin position="22"/>
        <end position="68"/>
    </location>
</feature>
<dbReference type="GeneID" id="65405310"/>